<feature type="domain" description="Lipase" evidence="6">
    <location>
        <begin position="36"/>
        <end position="246"/>
    </location>
</feature>
<organism evidence="7 8">
    <name type="scientific">Rhamnusium bicolor</name>
    <dbReference type="NCBI Taxonomy" id="1586634"/>
    <lineage>
        <taxon>Eukaryota</taxon>
        <taxon>Metazoa</taxon>
        <taxon>Ecdysozoa</taxon>
        <taxon>Arthropoda</taxon>
        <taxon>Hexapoda</taxon>
        <taxon>Insecta</taxon>
        <taxon>Pterygota</taxon>
        <taxon>Neoptera</taxon>
        <taxon>Endopterygota</taxon>
        <taxon>Coleoptera</taxon>
        <taxon>Polyphaga</taxon>
        <taxon>Cucujiformia</taxon>
        <taxon>Chrysomeloidea</taxon>
        <taxon>Cerambycidae</taxon>
        <taxon>Lepturinae</taxon>
        <taxon>Rhagiini</taxon>
        <taxon>Rhamnusium</taxon>
    </lineage>
</organism>
<dbReference type="InterPro" id="IPR013818">
    <property type="entry name" value="Lipase"/>
</dbReference>
<dbReference type="GO" id="GO:0016042">
    <property type="term" value="P:lipid catabolic process"/>
    <property type="evidence" value="ECO:0007669"/>
    <property type="project" value="TreeGrafter"/>
</dbReference>
<keyword evidence="3" id="KW-0964">Secreted</keyword>
<dbReference type="GO" id="GO:0017171">
    <property type="term" value="F:serine hydrolase activity"/>
    <property type="evidence" value="ECO:0007669"/>
    <property type="project" value="TreeGrafter"/>
</dbReference>
<sequence>MVSSKLLCNNTYIISEMEEAIDYYRSFPRVDFSLADAEKSDVTYKYFNNSLQETGKILTVENVRREIVNKTIPMVLFIHGWTTDDTSPWYGPLKEEYFKLGPHNIIYIDWSNAGNKSYEVSSANIKPVGKFIALFLFESGVSRKNIHLVGHSLGSHLASFIGKSMIQLTGKKLGRITALDPAGPKFETPLMGYESRLYCGDADFVDVIHTDIQLYGYTTPIGHVDFYPNEGKQQPGCPPRDENESISRKSTAQEAIFKQIEYQVTIQVKENPREVIFGQHIDKSARGTYYFKTNAQAPFLK</sequence>
<dbReference type="AlphaFoldDB" id="A0AAV8ZS15"/>
<evidence type="ECO:0000256" key="5">
    <source>
        <dbReference type="SAM" id="MobiDB-lite"/>
    </source>
</evidence>
<accession>A0AAV8ZS15</accession>
<protein>
    <recommendedName>
        <fullName evidence="6">Lipase domain-containing protein</fullName>
    </recommendedName>
</protein>
<proteinExistence type="inferred from homology"/>
<reference evidence="7" key="1">
    <citation type="journal article" date="2023" name="Insect Mol. Biol.">
        <title>Genome sequencing provides insights into the evolution of gene families encoding plant cell wall-degrading enzymes in longhorned beetles.</title>
        <authorList>
            <person name="Shin N.R."/>
            <person name="Okamura Y."/>
            <person name="Kirsch R."/>
            <person name="Pauchet Y."/>
        </authorList>
    </citation>
    <scope>NUCLEOTIDE SEQUENCE</scope>
    <source>
        <strain evidence="7">RBIC_L_NR</strain>
    </source>
</reference>
<dbReference type="InterPro" id="IPR000734">
    <property type="entry name" value="TAG_lipase"/>
</dbReference>
<feature type="region of interest" description="Disordered" evidence="5">
    <location>
        <begin position="229"/>
        <end position="250"/>
    </location>
</feature>
<comment type="subcellular location">
    <subcellularLocation>
        <location evidence="1">Secreted</location>
    </subcellularLocation>
</comment>
<evidence type="ECO:0000256" key="1">
    <source>
        <dbReference type="ARBA" id="ARBA00004613"/>
    </source>
</evidence>
<evidence type="ECO:0000256" key="2">
    <source>
        <dbReference type="ARBA" id="ARBA00010701"/>
    </source>
</evidence>
<evidence type="ECO:0000256" key="4">
    <source>
        <dbReference type="RuleBase" id="RU004262"/>
    </source>
</evidence>
<comment type="caution">
    <text evidence="7">The sequence shown here is derived from an EMBL/GenBank/DDBJ whole genome shotgun (WGS) entry which is preliminary data.</text>
</comment>
<evidence type="ECO:0000313" key="8">
    <source>
        <dbReference type="Proteomes" id="UP001162156"/>
    </source>
</evidence>
<evidence type="ECO:0000259" key="6">
    <source>
        <dbReference type="Pfam" id="PF00151"/>
    </source>
</evidence>
<evidence type="ECO:0000313" key="7">
    <source>
        <dbReference type="EMBL" id="KAJ8968061.1"/>
    </source>
</evidence>
<dbReference type="GO" id="GO:0016298">
    <property type="term" value="F:lipase activity"/>
    <property type="evidence" value="ECO:0007669"/>
    <property type="project" value="InterPro"/>
</dbReference>
<dbReference type="PANTHER" id="PTHR11610">
    <property type="entry name" value="LIPASE"/>
    <property type="match status" value="1"/>
</dbReference>
<dbReference type="SUPFAM" id="SSF53474">
    <property type="entry name" value="alpha/beta-Hydrolases"/>
    <property type="match status" value="1"/>
</dbReference>
<dbReference type="Proteomes" id="UP001162156">
    <property type="component" value="Unassembled WGS sequence"/>
</dbReference>
<dbReference type="GO" id="GO:0005615">
    <property type="term" value="C:extracellular space"/>
    <property type="evidence" value="ECO:0007669"/>
    <property type="project" value="TreeGrafter"/>
</dbReference>
<gene>
    <name evidence="7" type="ORF">NQ314_002500</name>
</gene>
<dbReference type="PANTHER" id="PTHR11610:SF173">
    <property type="entry name" value="LIPASE DOMAIN-CONTAINING PROTEIN-RELATED"/>
    <property type="match status" value="1"/>
</dbReference>
<dbReference type="PRINTS" id="PR00821">
    <property type="entry name" value="TAGLIPASE"/>
</dbReference>
<keyword evidence="8" id="KW-1185">Reference proteome</keyword>
<dbReference type="Gene3D" id="3.40.50.1820">
    <property type="entry name" value="alpha/beta hydrolase"/>
    <property type="match status" value="1"/>
</dbReference>
<dbReference type="Pfam" id="PF00151">
    <property type="entry name" value="Lipase"/>
    <property type="match status" value="1"/>
</dbReference>
<comment type="similarity">
    <text evidence="2 4">Belongs to the AB hydrolase superfamily. Lipase family.</text>
</comment>
<dbReference type="EMBL" id="JANEYF010000769">
    <property type="protein sequence ID" value="KAJ8968061.1"/>
    <property type="molecule type" value="Genomic_DNA"/>
</dbReference>
<dbReference type="InterPro" id="IPR029058">
    <property type="entry name" value="AB_hydrolase_fold"/>
</dbReference>
<name>A0AAV8ZS15_9CUCU</name>
<evidence type="ECO:0000256" key="3">
    <source>
        <dbReference type="ARBA" id="ARBA00022525"/>
    </source>
</evidence>